<name>A0A2H3EMH0_ARMGA</name>
<gene>
    <name evidence="1" type="ORF">ARMGADRAFT_1070293</name>
</gene>
<organism evidence="1 2">
    <name type="scientific">Armillaria gallica</name>
    <name type="common">Bulbous honey fungus</name>
    <name type="synonym">Armillaria bulbosa</name>
    <dbReference type="NCBI Taxonomy" id="47427"/>
    <lineage>
        <taxon>Eukaryota</taxon>
        <taxon>Fungi</taxon>
        <taxon>Dikarya</taxon>
        <taxon>Basidiomycota</taxon>
        <taxon>Agaricomycotina</taxon>
        <taxon>Agaricomycetes</taxon>
        <taxon>Agaricomycetidae</taxon>
        <taxon>Agaricales</taxon>
        <taxon>Marasmiineae</taxon>
        <taxon>Physalacriaceae</taxon>
        <taxon>Armillaria</taxon>
    </lineage>
</organism>
<protein>
    <submittedName>
        <fullName evidence="1">Uncharacterized protein</fullName>
    </submittedName>
</protein>
<sequence length="154" mass="17004">MSGPSLETSALYVALYARASATANNYHWPLYHHLSEKAGTKFHIRNLGEGWIEGHEVTSGIQKEFLLMGFLKIGNKIDASRLRSLIMSVPYNTAGVTCRTWVLGALRNCIDAGLVRCISLDELESEAKAFGYSQFDDTFANVHPRPIIIATNSS</sequence>
<dbReference type="EMBL" id="KZ293644">
    <property type="protein sequence ID" value="PBL03799.1"/>
    <property type="molecule type" value="Genomic_DNA"/>
</dbReference>
<dbReference type="Pfam" id="PF21858">
    <property type="entry name" value="DUF6914"/>
    <property type="match status" value="1"/>
</dbReference>
<dbReference type="InParanoid" id="A0A2H3EMH0"/>
<dbReference type="Proteomes" id="UP000217790">
    <property type="component" value="Unassembled WGS sequence"/>
</dbReference>
<dbReference type="OrthoDB" id="3016366at2759"/>
<reference evidence="2" key="1">
    <citation type="journal article" date="2017" name="Nat. Ecol. Evol.">
        <title>Genome expansion and lineage-specific genetic innovations in the forest pathogenic fungi Armillaria.</title>
        <authorList>
            <person name="Sipos G."/>
            <person name="Prasanna A.N."/>
            <person name="Walter M.C."/>
            <person name="O'Connor E."/>
            <person name="Balint B."/>
            <person name="Krizsan K."/>
            <person name="Kiss B."/>
            <person name="Hess J."/>
            <person name="Varga T."/>
            <person name="Slot J."/>
            <person name="Riley R."/>
            <person name="Boka B."/>
            <person name="Rigling D."/>
            <person name="Barry K."/>
            <person name="Lee J."/>
            <person name="Mihaltcheva S."/>
            <person name="LaButti K."/>
            <person name="Lipzen A."/>
            <person name="Waldron R."/>
            <person name="Moloney N.M."/>
            <person name="Sperisen C."/>
            <person name="Kredics L."/>
            <person name="Vagvoelgyi C."/>
            <person name="Patrignani A."/>
            <person name="Fitzpatrick D."/>
            <person name="Nagy I."/>
            <person name="Doyle S."/>
            <person name="Anderson J.B."/>
            <person name="Grigoriev I.V."/>
            <person name="Gueldener U."/>
            <person name="Muensterkoetter M."/>
            <person name="Nagy L.G."/>
        </authorList>
    </citation>
    <scope>NUCLEOTIDE SEQUENCE [LARGE SCALE GENOMIC DNA]</scope>
    <source>
        <strain evidence="2">Ar21-2</strain>
    </source>
</reference>
<dbReference type="OMA" id="FTENFLC"/>
<evidence type="ECO:0000313" key="2">
    <source>
        <dbReference type="Proteomes" id="UP000217790"/>
    </source>
</evidence>
<dbReference type="InterPro" id="IPR054208">
    <property type="entry name" value="DUF6914"/>
</dbReference>
<keyword evidence="2" id="KW-1185">Reference proteome</keyword>
<proteinExistence type="predicted"/>
<dbReference type="AlphaFoldDB" id="A0A2H3EMH0"/>
<accession>A0A2H3EMH0</accession>
<evidence type="ECO:0000313" key="1">
    <source>
        <dbReference type="EMBL" id="PBL03799.1"/>
    </source>
</evidence>